<dbReference type="InterPro" id="IPR010915">
    <property type="entry name" value="PHB_depoly_PhaZ"/>
</dbReference>
<evidence type="ECO:0000313" key="3">
    <source>
        <dbReference type="Proteomes" id="UP001156641"/>
    </source>
</evidence>
<dbReference type="PIRSF" id="PIRSF020818">
    <property type="entry name" value="PHB_depoly_PhaZ"/>
    <property type="match status" value="1"/>
</dbReference>
<dbReference type="InterPro" id="IPR009656">
    <property type="entry name" value="PHB_depo_C"/>
</dbReference>
<dbReference type="Gene3D" id="3.40.50.1820">
    <property type="entry name" value="alpha/beta hydrolase"/>
    <property type="match status" value="1"/>
</dbReference>
<dbReference type="EMBL" id="BSOS01000039">
    <property type="protein sequence ID" value="GLR66759.1"/>
    <property type="molecule type" value="Genomic_DNA"/>
</dbReference>
<protein>
    <submittedName>
        <fullName evidence="2">Poly(3-hydroxybutyrate) depolymerase</fullName>
    </submittedName>
</protein>
<reference evidence="3" key="1">
    <citation type="journal article" date="2019" name="Int. J. Syst. Evol. Microbiol.">
        <title>The Global Catalogue of Microorganisms (GCM) 10K type strain sequencing project: providing services to taxonomists for standard genome sequencing and annotation.</title>
        <authorList>
            <consortium name="The Broad Institute Genomics Platform"/>
            <consortium name="The Broad Institute Genome Sequencing Center for Infectious Disease"/>
            <person name="Wu L."/>
            <person name="Ma J."/>
        </authorList>
    </citation>
    <scope>NUCLEOTIDE SEQUENCE [LARGE SCALE GENOMIC DNA]</scope>
    <source>
        <strain evidence="3">NBRC 112502</strain>
    </source>
</reference>
<comment type="caution">
    <text evidence="2">The sequence shown here is derived from an EMBL/GenBank/DDBJ whole genome shotgun (WGS) entry which is preliminary data.</text>
</comment>
<dbReference type="PANTHER" id="PTHR36837:SF4">
    <property type="entry name" value="BLR0908 PROTEIN"/>
    <property type="match status" value="1"/>
</dbReference>
<proteinExistence type="predicted"/>
<accession>A0ABQ6A2Q3</accession>
<dbReference type="PANTHER" id="PTHR36837">
    <property type="entry name" value="POLY(3-HYDROXYALKANOATE) POLYMERASE SUBUNIT PHAC"/>
    <property type="match status" value="1"/>
</dbReference>
<sequence length="405" mass="45843">MIYQMYQAQADIMDPFRLFARNSSTLLRSITPGQPYGIALRHITAALDVFGYSGTTHKRPDYAIDDVQIGNSIVKVEDEVVYATPFASLVHFKKDTGRKQPKVLLVAPLSGHFATLLRNTAEVLLQDHDVYITDWHNARDIPVDAGRFGFDEYVEHVIKFLEYLGPRSHVVGVCQPTVAVLTAVSVMAEDNNPATPRSMTLMAGPIDTRRNPTKVNMLAKTKDISWFEKKMTDVVPWRYRGAGRRVYPGFMQLTAFVSMNLDKHIGAHVRQFRSLAAEDKEAAASHREFYDEYLAVMDLPAEFYLETVQRIFMDHELPKGELKYKGRQVNPGAIKKTFVFTVEGERDDICGLGQTSAALDLCSNLRPLLKRHHMQTGVGHYGVFSGKRWQNEIYPLVREVIEFSA</sequence>
<evidence type="ECO:0000313" key="2">
    <source>
        <dbReference type="EMBL" id="GLR66759.1"/>
    </source>
</evidence>
<feature type="domain" description="PHB de-polymerase C-terminal" evidence="1">
    <location>
        <begin position="203"/>
        <end position="402"/>
    </location>
</feature>
<dbReference type="SUPFAM" id="SSF53474">
    <property type="entry name" value="alpha/beta-Hydrolases"/>
    <property type="match status" value="1"/>
</dbReference>
<dbReference type="RefSeq" id="WP_284257463.1">
    <property type="nucleotide sequence ID" value="NZ_BSOS01000039.1"/>
</dbReference>
<dbReference type="Proteomes" id="UP001156641">
    <property type="component" value="Unassembled WGS sequence"/>
</dbReference>
<dbReference type="NCBIfam" id="TIGR01849">
    <property type="entry name" value="PHB_depoly_PhaZ"/>
    <property type="match status" value="1"/>
</dbReference>
<keyword evidence="3" id="KW-1185">Reference proteome</keyword>
<evidence type="ECO:0000259" key="1">
    <source>
        <dbReference type="Pfam" id="PF06850"/>
    </source>
</evidence>
<dbReference type="InterPro" id="IPR051321">
    <property type="entry name" value="PHA/PHB_synthase"/>
</dbReference>
<gene>
    <name evidence="2" type="ORF">GCM10010909_14390</name>
</gene>
<dbReference type="InterPro" id="IPR029058">
    <property type="entry name" value="AB_hydrolase_fold"/>
</dbReference>
<name>A0ABQ6A2Q3_9PROT</name>
<dbReference type="Pfam" id="PF06850">
    <property type="entry name" value="PHB_depo_C"/>
    <property type="match status" value="1"/>
</dbReference>
<organism evidence="2 3">
    <name type="scientific">Acidocella aquatica</name>
    <dbReference type="NCBI Taxonomy" id="1922313"/>
    <lineage>
        <taxon>Bacteria</taxon>
        <taxon>Pseudomonadati</taxon>
        <taxon>Pseudomonadota</taxon>
        <taxon>Alphaproteobacteria</taxon>
        <taxon>Acetobacterales</taxon>
        <taxon>Acidocellaceae</taxon>
        <taxon>Acidocella</taxon>
    </lineage>
</organism>